<keyword evidence="7" id="KW-0812">Transmembrane</keyword>
<evidence type="ECO:0000256" key="3">
    <source>
        <dbReference type="ARBA" id="ARBA00022676"/>
    </source>
</evidence>
<proteinExistence type="inferred from homology"/>
<evidence type="ECO:0000313" key="9">
    <source>
        <dbReference type="EMBL" id="GMN39975.1"/>
    </source>
</evidence>
<keyword evidence="7" id="KW-0472">Membrane</keyword>
<feature type="region of interest" description="Disordered" evidence="6">
    <location>
        <begin position="198"/>
        <end position="320"/>
    </location>
</feature>
<dbReference type="Pfam" id="PF03016">
    <property type="entry name" value="Exostosin_GT47"/>
    <property type="match status" value="1"/>
</dbReference>
<keyword evidence="5" id="KW-0333">Golgi apparatus</keyword>
<protein>
    <recommendedName>
        <fullName evidence="8">Exostosin GT47 domain-containing protein</fullName>
    </recommendedName>
</protein>
<feature type="region of interest" description="Disordered" evidence="6">
    <location>
        <begin position="50"/>
        <end position="95"/>
    </location>
</feature>
<feature type="transmembrane region" description="Helical" evidence="7">
    <location>
        <begin position="16"/>
        <end position="33"/>
    </location>
</feature>
<feature type="compositionally biased region" description="Polar residues" evidence="6">
    <location>
        <begin position="207"/>
        <end position="220"/>
    </location>
</feature>
<evidence type="ECO:0000256" key="2">
    <source>
        <dbReference type="ARBA" id="ARBA00010271"/>
    </source>
</evidence>
<dbReference type="Proteomes" id="UP001187192">
    <property type="component" value="Unassembled WGS sequence"/>
</dbReference>
<feature type="region of interest" description="Disordered" evidence="6">
    <location>
        <begin position="134"/>
        <end position="173"/>
    </location>
</feature>
<keyword evidence="4" id="KW-0735">Signal-anchor</keyword>
<sequence length="727" mass="81909">MVQKFSDLCRVETRRLIWIIGVFFALILLFQYFELPYGGFSSLLTSTGKVPVQGKSSHPNGDSLSKSEIVHNDSTTSETALEGNGGDDSSPGNLAKLNKTLEAENVKNVDTGFAQDEQAKETGQILNENINATREEVPVQGKSSNENGDSFIGTRTSDTALEGNRGDDSSPENLAKLNKTLEAENVTDVDDGFVQDEEAEEPDQRFNENINTTSSDNSTGRFEKEATNITTSDGESSDSGPSSPLPVGPLMDLPPSTAVTISDTNVSTTVTSNTSNASFVEKEKTVTSEKEQKSEGVLGDPSHADNTSPVTAVPDTSTQPEMPVLDVYSLSDMDNLLLQSRASYYSVIPQWSSAVEKELQDVALQIENAPVVENDPNLYAPLYRNVSIFRRSYELMEKTLKVYIYKEGERPVLHTPVLRGLYASEGWFMMQLEANKKFVIKNPREAHLFYLPFSSRMLEEALYVPDSHNRKPLVKYLMDYLDMIAGKYPYWNRTGGADHFLVACHDWAPSETRKIMAKCIRALCNSDVKEGFVFGKDVSLPETYIHLPKNPLRDLGGKPLSKRRTLAFFAGSMHGYLRPILLQHWENKDPDMKIFGKLPKSKGNKNYANYMKSSKYCICAKGYEVNSPRVVEAIFYECVPVIISDNYVPPLFEVLNWESFAVFVLEKDIPNLKKILLSIPQKRYRQMQMRVKKVQKHFLWHAKPEKYDIFHMILHSVWFNRLHQIRT</sequence>
<dbReference type="PANTHER" id="PTHR11062">
    <property type="entry name" value="EXOSTOSIN HEPARAN SULFATE GLYCOSYLTRANSFERASE -RELATED"/>
    <property type="match status" value="1"/>
</dbReference>
<evidence type="ECO:0000256" key="4">
    <source>
        <dbReference type="ARBA" id="ARBA00022968"/>
    </source>
</evidence>
<feature type="compositionally biased region" description="Low complexity" evidence="6">
    <location>
        <begin position="230"/>
        <end position="242"/>
    </location>
</feature>
<accession>A0AA87ZW43</accession>
<dbReference type="InterPro" id="IPR004263">
    <property type="entry name" value="Exostosin"/>
</dbReference>
<keyword evidence="3" id="KW-0808">Transferase</keyword>
<evidence type="ECO:0000256" key="1">
    <source>
        <dbReference type="ARBA" id="ARBA00004323"/>
    </source>
</evidence>
<evidence type="ECO:0000256" key="6">
    <source>
        <dbReference type="SAM" id="MobiDB-lite"/>
    </source>
</evidence>
<evidence type="ECO:0000259" key="8">
    <source>
        <dbReference type="Pfam" id="PF03016"/>
    </source>
</evidence>
<dbReference type="GO" id="GO:0016757">
    <property type="term" value="F:glycosyltransferase activity"/>
    <property type="evidence" value="ECO:0007669"/>
    <property type="project" value="UniProtKB-KW"/>
</dbReference>
<keyword evidence="10" id="KW-1185">Reference proteome</keyword>
<comment type="similarity">
    <text evidence="2">Belongs to the glycosyltransferase 47 family.</text>
</comment>
<gene>
    <name evidence="9" type="ORF">TIFTF001_009203</name>
</gene>
<keyword evidence="3" id="KW-0328">Glycosyltransferase</keyword>
<feature type="compositionally biased region" description="Low complexity" evidence="6">
    <location>
        <begin position="259"/>
        <end position="278"/>
    </location>
</feature>
<dbReference type="AlphaFoldDB" id="A0AA87ZW43"/>
<feature type="compositionally biased region" description="Basic and acidic residues" evidence="6">
    <location>
        <begin position="280"/>
        <end position="294"/>
    </location>
</feature>
<organism evidence="9 10">
    <name type="scientific">Ficus carica</name>
    <name type="common">Common fig</name>
    <dbReference type="NCBI Taxonomy" id="3494"/>
    <lineage>
        <taxon>Eukaryota</taxon>
        <taxon>Viridiplantae</taxon>
        <taxon>Streptophyta</taxon>
        <taxon>Embryophyta</taxon>
        <taxon>Tracheophyta</taxon>
        <taxon>Spermatophyta</taxon>
        <taxon>Magnoliopsida</taxon>
        <taxon>eudicotyledons</taxon>
        <taxon>Gunneridae</taxon>
        <taxon>Pentapetalae</taxon>
        <taxon>rosids</taxon>
        <taxon>fabids</taxon>
        <taxon>Rosales</taxon>
        <taxon>Moraceae</taxon>
        <taxon>Ficeae</taxon>
        <taxon>Ficus</taxon>
    </lineage>
</organism>
<feature type="compositionally biased region" description="Polar residues" evidence="6">
    <location>
        <begin position="304"/>
        <end position="320"/>
    </location>
</feature>
<comment type="caution">
    <text evidence="9">The sequence shown here is derived from an EMBL/GenBank/DDBJ whole genome shotgun (WGS) entry which is preliminary data.</text>
</comment>
<feature type="compositionally biased region" description="Polar residues" evidence="6">
    <location>
        <begin position="141"/>
        <end position="159"/>
    </location>
</feature>
<name>A0AA87ZW43_FICCA</name>
<dbReference type="PANTHER" id="PTHR11062:SF108">
    <property type="entry name" value="EXOSTOSIN FAMILY PROTEIN"/>
    <property type="match status" value="1"/>
</dbReference>
<dbReference type="GO" id="GO:0000139">
    <property type="term" value="C:Golgi membrane"/>
    <property type="evidence" value="ECO:0007669"/>
    <property type="project" value="UniProtKB-SubCell"/>
</dbReference>
<comment type="subcellular location">
    <subcellularLocation>
        <location evidence="1">Golgi apparatus membrane</location>
        <topology evidence="1">Single-pass type II membrane protein</topology>
    </subcellularLocation>
</comment>
<feature type="compositionally biased region" description="Polar residues" evidence="6">
    <location>
        <begin position="50"/>
        <end position="79"/>
    </location>
</feature>
<evidence type="ECO:0000256" key="7">
    <source>
        <dbReference type="SAM" id="Phobius"/>
    </source>
</evidence>
<evidence type="ECO:0000256" key="5">
    <source>
        <dbReference type="ARBA" id="ARBA00023034"/>
    </source>
</evidence>
<evidence type="ECO:0000313" key="10">
    <source>
        <dbReference type="Proteomes" id="UP001187192"/>
    </source>
</evidence>
<keyword evidence="7" id="KW-1133">Transmembrane helix</keyword>
<reference evidence="9" key="1">
    <citation type="submission" date="2023-07" db="EMBL/GenBank/DDBJ databases">
        <title>draft genome sequence of fig (Ficus carica).</title>
        <authorList>
            <person name="Takahashi T."/>
            <person name="Nishimura K."/>
        </authorList>
    </citation>
    <scope>NUCLEOTIDE SEQUENCE</scope>
</reference>
<dbReference type="EMBL" id="BTGU01000010">
    <property type="protein sequence ID" value="GMN39975.1"/>
    <property type="molecule type" value="Genomic_DNA"/>
</dbReference>
<dbReference type="InterPro" id="IPR040911">
    <property type="entry name" value="Exostosin_GT47"/>
</dbReference>
<feature type="domain" description="Exostosin GT47" evidence="8">
    <location>
        <begin position="397"/>
        <end position="677"/>
    </location>
</feature>